<evidence type="ECO:0000256" key="1">
    <source>
        <dbReference type="SAM" id="MobiDB-lite"/>
    </source>
</evidence>
<feature type="compositionally biased region" description="Acidic residues" evidence="1">
    <location>
        <begin position="451"/>
        <end position="462"/>
    </location>
</feature>
<dbReference type="EMBL" id="CP041186">
    <property type="protein sequence ID" value="QDG49308.1"/>
    <property type="molecule type" value="Genomic_DNA"/>
</dbReference>
<keyword evidence="3" id="KW-1185">Reference proteome</keyword>
<dbReference type="Pfam" id="PF06074">
    <property type="entry name" value="Portal_Mu"/>
    <property type="match status" value="1"/>
</dbReference>
<dbReference type="InterPro" id="IPR009279">
    <property type="entry name" value="Portal_Mu"/>
</dbReference>
<accession>A0A5B8Y466</accession>
<gene>
    <name evidence="2" type="ORF">FIV42_00725</name>
</gene>
<sequence>MGAPDLHKKYGVTKLCKRLHEADDNPAWEVIDGGKAFTLVQNLEEQGYPNVRYERGLPRGKDNTPDFSYRARGVKGDPGVLWQTYVSDPLVKSSVDATHEGLASGQWTFVVPEKTPAGIRKSVERHAKFCQHTLIDSRPSHWSDFLKGWTFGDRVYGFSLWEIVDATDGGINALKYRRPGTVGKWLFTEDGRDWAGTSFEYDGSNFPDVTISSEHLLLYSTGIGLDLEGLSALRPVVRWVEIKQLITQIETAAAESHGNGTGVVRDPEGKADTDDLKKVIAELEAAAASDDPIVYIGRFLYERISPNGNLPDFEALRRYCDEQISLALKSTGSLVGLGDTGTYNLAEIKDNVENIRRIRYFGEQVCALINEHIVPRIIRNAFGAPINPRFMPKLTFSLGSDTKDPDWLENLTKATQAGFIDPNDTEVQNKVREYLDLAPVDESKTPPTNPDGDEEDATDDQESQFSHEPPRPGESHAERAIRVGDFVLLERPTELNYDPEKLRKWVLESNNEIGRALRKTAAEYRDRYVELTRNVSDPQRLMRMSRAVRDQYLDRYADTIKFELNRLALKGSAAQLRQLGALEVEQGQLPLPRVSKSAGNPDKVYGLKRLSDQFHRHIDMQAQRIAQHAINVTQSYLDSNAVVELPEDAPEKLKPQIPTASAFAKHAQRYTQRTFNYGREQIVQRIRNEAEARGIGDTRIVMEFSSVMEEDSCEPCRQNDGRRYFLNSKPYQRDKPPYRNHEGPSDTCLCLMNAILPAEQGYRDILAELDAGGSKVTGFADPYLRHVITLTQDTAHD</sequence>
<dbReference type="Proteomes" id="UP000315995">
    <property type="component" value="Chromosome"/>
</dbReference>
<proteinExistence type="predicted"/>
<reference evidence="2 3" key="1">
    <citation type="submission" date="2019-06" db="EMBL/GenBank/DDBJ databases">
        <title>Persicimonas caeni gen. nov., sp. nov., a predatory bacterium isolated from solar saltern.</title>
        <authorList>
            <person name="Wang S."/>
        </authorList>
    </citation>
    <scope>NUCLEOTIDE SEQUENCE [LARGE SCALE GENOMIC DNA]</scope>
    <source>
        <strain evidence="2 3">YN101</strain>
    </source>
</reference>
<organism evidence="2 3">
    <name type="scientific">Persicimonas caeni</name>
    <dbReference type="NCBI Taxonomy" id="2292766"/>
    <lineage>
        <taxon>Bacteria</taxon>
        <taxon>Deltaproteobacteria</taxon>
        <taxon>Bradymonadales</taxon>
        <taxon>Bradymonadaceae</taxon>
        <taxon>Persicimonas</taxon>
    </lineage>
</organism>
<evidence type="ECO:0000313" key="3">
    <source>
        <dbReference type="Proteomes" id="UP000315995"/>
    </source>
</evidence>
<name>A0A4Y6PLZ1_PERCE</name>
<protein>
    <submittedName>
        <fullName evidence="2">Uncharacterized protein</fullName>
    </submittedName>
</protein>
<dbReference type="AlphaFoldDB" id="A0A4Y6PLZ1"/>
<feature type="compositionally biased region" description="Basic and acidic residues" evidence="1">
    <location>
        <begin position="468"/>
        <end position="479"/>
    </location>
</feature>
<evidence type="ECO:0000313" key="2">
    <source>
        <dbReference type="EMBL" id="QDG49308.1"/>
    </source>
</evidence>
<feature type="region of interest" description="Disordered" evidence="1">
    <location>
        <begin position="434"/>
        <end position="479"/>
    </location>
</feature>
<accession>A0A4Y6PLZ1</accession>
<dbReference type="RefSeq" id="WP_141195807.1">
    <property type="nucleotide sequence ID" value="NZ_CP041186.1"/>
</dbReference>